<evidence type="ECO:0000256" key="5">
    <source>
        <dbReference type="ARBA" id="ARBA00022840"/>
    </source>
</evidence>
<dbReference type="InterPro" id="IPR032830">
    <property type="entry name" value="XPB/Ssl2_N"/>
</dbReference>
<evidence type="ECO:0000256" key="4">
    <source>
        <dbReference type="ARBA" id="ARBA00022806"/>
    </source>
</evidence>
<dbReference type="PANTHER" id="PTHR11274">
    <property type="entry name" value="RAD25/XP-B DNA REPAIR HELICASE"/>
    <property type="match status" value="1"/>
</dbReference>
<dbReference type="InterPro" id="IPR027417">
    <property type="entry name" value="P-loop_NTPase"/>
</dbReference>
<keyword evidence="2" id="KW-0547">Nucleotide-binding</keyword>
<dbReference type="EMBL" id="LWMH01000001">
    <property type="protein sequence ID" value="KZS49141.1"/>
    <property type="molecule type" value="Genomic_DNA"/>
</dbReference>
<dbReference type="PANTHER" id="PTHR11274:SF0">
    <property type="entry name" value="GENERAL TRANSCRIPTION AND DNA REPAIR FACTOR IIH HELICASE SUBUNIT XPB"/>
    <property type="match status" value="1"/>
</dbReference>
<dbReference type="Pfam" id="PF13625">
    <property type="entry name" value="Helicase_C_3"/>
    <property type="match status" value="1"/>
</dbReference>
<evidence type="ECO:0000256" key="3">
    <source>
        <dbReference type="ARBA" id="ARBA00022801"/>
    </source>
</evidence>
<dbReference type="Pfam" id="PF04851">
    <property type="entry name" value="ResIII"/>
    <property type="match status" value="1"/>
</dbReference>
<dbReference type="InterPro" id="IPR050615">
    <property type="entry name" value="ATP-dep_DNA_Helicase"/>
</dbReference>
<dbReference type="GO" id="GO:0043138">
    <property type="term" value="F:3'-5' DNA helicase activity"/>
    <property type="evidence" value="ECO:0007669"/>
    <property type="project" value="UniProtKB-EC"/>
</dbReference>
<dbReference type="InterPro" id="IPR006935">
    <property type="entry name" value="Helicase/UvrB_N"/>
</dbReference>
<keyword evidence="13" id="KW-1185">Reference proteome</keyword>
<dbReference type="InterPro" id="IPR032438">
    <property type="entry name" value="ERCC3_RAD25_C"/>
</dbReference>
<evidence type="ECO:0000256" key="9">
    <source>
        <dbReference type="ARBA" id="ARBA00048988"/>
    </source>
</evidence>
<keyword evidence="4 12" id="KW-0347">Helicase</keyword>
<evidence type="ECO:0000259" key="11">
    <source>
        <dbReference type="PROSITE" id="PS51194"/>
    </source>
</evidence>
<dbReference type="SMART" id="SM00487">
    <property type="entry name" value="DEXDc"/>
    <property type="match status" value="1"/>
</dbReference>
<accession>A0A163MK49</accession>
<feature type="domain" description="Helicase ATP-binding" evidence="10">
    <location>
        <begin position="216"/>
        <end position="372"/>
    </location>
</feature>
<name>A0A163MK49_9BACL</name>
<keyword evidence="3" id="KW-0378">Hydrolase</keyword>
<dbReference type="PROSITE" id="PS51192">
    <property type="entry name" value="HELICASE_ATP_BIND_1"/>
    <property type="match status" value="1"/>
</dbReference>
<protein>
    <recommendedName>
        <fullName evidence="8">DNA 3'-5' helicase</fullName>
        <ecNumber evidence="8">5.6.2.4</ecNumber>
    </recommendedName>
</protein>
<comment type="caution">
    <text evidence="12">The sequence shown here is derived from an EMBL/GenBank/DDBJ whole genome shotgun (WGS) entry which is preliminary data.</text>
</comment>
<dbReference type="InterPro" id="IPR001650">
    <property type="entry name" value="Helicase_C-like"/>
</dbReference>
<dbReference type="OrthoDB" id="9802848at2"/>
<evidence type="ECO:0000256" key="6">
    <source>
        <dbReference type="ARBA" id="ARBA00023235"/>
    </source>
</evidence>
<keyword evidence="5" id="KW-0067">ATP-binding</keyword>
<gene>
    <name evidence="12" type="ORF">AWU65_18905</name>
</gene>
<evidence type="ECO:0000313" key="12">
    <source>
        <dbReference type="EMBL" id="KZS49141.1"/>
    </source>
</evidence>
<dbReference type="GO" id="GO:0003677">
    <property type="term" value="F:DNA binding"/>
    <property type="evidence" value="ECO:0007669"/>
    <property type="project" value="InterPro"/>
</dbReference>
<evidence type="ECO:0000256" key="2">
    <source>
        <dbReference type="ARBA" id="ARBA00022741"/>
    </source>
</evidence>
<reference evidence="12" key="1">
    <citation type="journal article" date="2016" name="Genome Announc.">
        <title>Draft genomes of two strains of Paenibacillus glucanolyticus with capability to degrade lignocellulose.</title>
        <authorList>
            <person name="Mathews S.L."/>
            <person name="Pawlak J."/>
            <person name="Grunden A.M."/>
        </authorList>
    </citation>
    <scope>NUCLEOTIDE SEQUENCE [LARGE SCALE GENOMIC DNA]</scope>
    <source>
        <strain evidence="12">SLM1</strain>
    </source>
</reference>
<evidence type="ECO:0000313" key="13">
    <source>
        <dbReference type="Proteomes" id="UP000076796"/>
    </source>
</evidence>
<keyword evidence="6" id="KW-0413">Isomerase</keyword>
<dbReference type="Proteomes" id="UP000076796">
    <property type="component" value="Unassembled WGS sequence"/>
</dbReference>
<feature type="domain" description="Helicase C-terminal" evidence="11">
    <location>
        <begin position="427"/>
        <end position="572"/>
    </location>
</feature>
<dbReference type="PRINTS" id="PR00851">
    <property type="entry name" value="XRODRMPGMNTB"/>
</dbReference>
<dbReference type="Pfam" id="PF16203">
    <property type="entry name" value="ERCC3_RAD25_C"/>
    <property type="match status" value="1"/>
</dbReference>
<dbReference type="SUPFAM" id="SSF52540">
    <property type="entry name" value="P-loop containing nucleoside triphosphate hydrolases"/>
    <property type="match status" value="2"/>
</dbReference>
<evidence type="ECO:0000256" key="8">
    <source>
        <dbReference type="ARBA" id="ARBA00034808"/>
    </source>
</evidence>
<evidence type="ECO:0000259" key="10">
    <source>
        <dbReference type="PROSITE" id="PS51192"/>
    </source>
</evidence>
<comment type="catalytic activity">
    <reaction evidence="9">
        <text>ATP + H2O = ADP + phosphate + H(+)</text>
        <dbReference type="Rhea" id="RHEA:13065"/>
        <dbReference type="ChEBI" id="CHEBI:15377"/>
        <dbReference type="ChEBI" id="CHEBI:15378"/>
        <dbReference type="ChEBI" id="CHEBI:30616"/>
        <dbReference type="ChEBI" id="CHEBI:43474"/>
        <dbReference type="ChEBI" id="CHEBI:456216"/>
        <dbReference type="EC" id="5.6.2.4"/>
    </reaction>
</comment>
<comment type="similarity">
    <text evidence="1">Belongs to the helicase family. RAD25/XPB subfamily.</text>
</comment>
<dbReference type="EC" id="5.6.2.4" evidence="8"/>
<dbReference type="NCBIfam" id="NF045503">
    <property type="entry name" value="repair_heli_XPB"/>
    <property type="match status" value="1"/>
</dbReference>
<dbReference type="CDD" id="cd18789">
    <property type="entry name" value="SF2_C_XPB"/>
    <property type="match status" value="1"/>
</dbReference>
<dbReference type="Gene3D" id="3.40.50.300">
    <property type="entry name" value="P-loop containing nucleotide triphosphate hydrolases"/>
    <property type="match status" value="2"/>
</dbReference>
<evidence type="ECO:0000256" key="7">
    <source>
        <dbReference type="ARBA" id="ARBA00034617"/>
    </source>
</evidence>
<proteinExistence type="inferred from homology"/>
<evidence type="ECO:0000256" key="1">
    <source>
        <dbReference type="ARBA" id="ARBA00006637"/>
    </source>
</evidence>
<dbReference type="GO" id="GO:0005524">
    <property type="term" value="F:ATP binding"/>
    <property type="evidence" value="ECO:0007669"/>
    <property type="project" value="UniProtKB-KW"/>
</dbReference>
<dbReference type="InterPro" id="IPR014001">
    <property type="entry name" value="Helicase_ATP-bd"/>
</dbReference>
<dbReference type="STRING" id="59843.A3958_18300"/>
<sequence>MHNKPCIVQRDRTILLETTHAEFEAAREQLAHYADLIKSPATFHTYRLTPLTLWNAAAAGMTAEMICSSLQSLSRWDVPAALLEEVGRIVGRYGQLSLLPHPTLEHSLLLRSEEESVMQELKSKHSLVEIGVQFISPNEAEVSAGRRGVLKQELTRLGYPVLDHAGYLDGQYLNIFWAGERPDTRRSEESSGELPEEADQEFKLREYQQKAVESFRDIGGEGGNGVLVLPCGAGKTVIGMAAMRELQCETLILTSNTTSVRQWITELLHKTSLSVDDIGEYSGQRKDVRPVTVATYQILTHRQGKDDEQPHMKLFNERRWGLIIYDEVHLLPAPVFRATADIQATRRLGLTATLVREDGREHDVFSLIGPKRYEMPWKRLEEQGWIASVDCVEMKVPMPEELKEACGAAGKREQYRLAAENPSKLLVVKQLVDLHKGAQILVIGQYLDQLNTIARQLDAPLITGQMAQDQRNEWYKAFREGDVRVLVVSKVANFAVDLPDASVAIEVSGSYGSRQEEAQRLGRLLRPKQGENRAYFYAVVSEDSREEMFAIRRQLFLIEQGYAYHTVLAKPPGSVDLRGISGTSRFELSRGKEASWR</sequence>
<dbReference type="PROSITE" id="PS51194">
    <property type="entry name" value="HELICASE_CTER"/>
    <property type="match status" value="1"/>
</dbReference>
<dbReference type="AlphaFoldDB" id="A0A163MK49"/>
<comment type="catalytic activity">
    <reaction evidence="7">
        <text>Couples ATP hydrolysis with the unwinding of duplex DNA by translocating in the 3'-5' direction.</text>
        <dbReference type="EC" id="5.6.2.4"/>
    </reaction>
</comment>
<organism evidence="12 13">
    <name type="scientific">Paenibacillus glucanolyticus</name>
    <dbReference type="NCBI Taxonomy" id="59843"/>
    <lineage>
        <taxon>Bacteria</taxon>
        <taxon>Bacillati</taxon>
        <taxon>Bacillota</taxon>
        <taxon>Bacilli</taxon>
        <taxon>Bacillales</taxon>
        <taxon>Paenibacillaceae</taxon>
        <taxon>Paenibacillus</taxon>
    </lineage>
</organism>
<dbReference type="GO" id="GO:0016787">
    <property type="term" value="F:hydrolase activity"/>
    <property type="evidence" value="ECO:0007669"/>
    <property type="project" value="UniProtKB-KW"/>
</dbReference>
<dbReference type="SMART" id="SM00490">
    <property type="entry name" value="HELICc"/>
    <property type="match status" value="1"/>
</dbReference>